<dbReference type="RefSeq" id="XP_012202297.1">
    <property type="nucleotide sequence ID" value="XM_012346907.1"/>
</dbReference>
<feature type="region of interest" description="Disordered" evidence="1">
    <location>
        <begin position="139"/>
        <end position="170"/>
    </location>
</feature>
<dbReference type="AlphaFoldDB" id="A0A067CCK1"/>
<proteinExistence type="predicted"/>
<evidence type="ECO:0000256" key="1">
    <source>
        <dbReference type="SAM" id="MobiDB-lite"/>
    </source>
</evidence>
<organism evidence="2 3">
    <name type="scientific">Saprolegnia parasitica (strain CBS 223.65)</name>
    <dbReference type="NCBI Taxonomy" id="695850"/>
    <lineage>
        <taxon>Eukaryota</taxon>
        <taxon>Sar</taxon>
        <taxon>Stramenopiles</taxon>
        <taxon>Oomycota</taxon>
        <taxon>Saprolegniomycetes</taxon>
        <taxon>Saprolegniales</taxon>
        <taxon>Saprolegniaceae</taxon>
        <taxon>Saprolegnia</taxon>
    </lineage>
</organism>
<dbReference type="GeneID" id="24129885"/>
<dbReference type="OMA" id="ACHYEIR"/>
<evidence type="ECO:0000313" key="2">
    <source>
        <dbReference type="EMBL" id="KDO26915.1"/>
    </source>
</evidence>
<name>A0A067CCK1_SAPPC</name>
<dbReference type="Proteomes" id="UP000030745">
    <property type="component" value="Unassembled WGS sequence"/>
</dbReference>
<reference evidence="2 3" key="1">
    <citation type="journal article" date="2013" name="PLoS Genet.">
        <title>Distinctive expansion of potential virulence genes in the genome of the oomycete fish pathogen Saprolegnia parasitica.</title>
        <authorList>
            <person name="Jiang R.H."/>
            <person name="de Bruijn I."/>
            <person name="Haas B.J."/>
            <person name="Belmonte R."/>
            <person name="Lobach L."/>
            <person name="Christie J."/>
            <person name="van den Ackerveken G."/>
            <person name="Bottin A."/>
            <person name="Bulone V."/>
            <person name="Diaz-Moreno S.M."/>
            <person name="Dumas B."/>
            <person name="Fan L."/>
            <person name="Gaulin E."/>
            <person name="Govers F."/>
            <person name="Grenville-Briggs L.J."/>
            <person name="Horner N.R."/>
            <person name="Levin J.Z."/>
            <person name="Mammella M."/>
            <person name="Meijer H.J."/>
            <person name="Morris P."/>
            <person name="Nusbaum C."/>
            <person name="Oome S."/>
            <person name="Phillips A.J."/>
            <person name="van Rooyen D."/>
            <person name="Rzeszutek E."/>
            <person name="Saraiva M."/>
            <person name="Secombes C.J."/>
            <person name="Seidl M.F."/>
            <person name="Snel B."/>
            <person name="Stassen J.H."/>
            <person name="Sykes S."/>
            <person name="Tripathy S."/>
            <person name="van den Berg H."/>
            <person name="Vega-Arreguin J.C."/>
            <person name="Wawra S."/>
            <person name="Young S.K."/>
            <person name="Zeng Q."/>
            <person name="Dieguez-Uribeondo J."/>
            <person name="Russ C."/>
            <person name="Tyler B.M."/>
            <person name="van West P."/>
        </authorList>
    </citation>
    <scope>NUCLEOTIDE SEQUENCE [LARGE SCALE GENOMIC DNA]</scope>
    <source>
        <strain evidence="2 3">CBS 223.65</strain>
    </source>
</reference>
<dbReference type="EMBL" id="KK583220">
    <property type="protein sequence ID" value="KDO26915.1"/>
    <property type="molecule type" value="Genomic_DNA"/>
</dbReference>
<keyword evidence="3" id="KW-1185">Reference proteome</keyword>
<gene>
    <name evidence="2" type="ORF">SPRG_07629</name>
</gene>
<feature type="region of interest" description="Disordered" evidence="1">
    <location>
        <begin position="57"/>
        <end position="116"/>
    </location>
</feature>
<protein>
    <submittedName>
        <fullName evidence="2">Uncharacterized protein</fullName>
    </submittedName>
</protein>
<feature type="compositionally biased region" description="Acidic residues" evidence="1">
    <location>
        <begin position="88"/>
        <end position="98"/>
    </location>
</feature>
<accession>A0A067CCK1</accession>
<evidence type="ECO:0000313" key="3">
    <source>
        <dbReference type="Proteomes" id="UP000030745"/>
    </source>
</evidence>
<dbReference type="KEGG" id="spar:SPRG_07629"/>
<sequence>MLIEYNLKNKRGKVYRCYTKMHGACHYEIRLVVKKVAKTTVGVEVLELNRHNEPHVDAMDVPYRGNRREGSAATTARRASKRRRANDDDSDGDGDGDDTSYGIEPTLRDRIDTSSTTSLGAKSILSRLRSEFLEDEYLSSKMPSYDQVANRRAYSKRRKKGPMDEEPCLV</sequence>
<dbReference type="VEuPathDB" id="FungiDB:SPRG_07629"/>